<name>A0ABS1GGV1_9AQUI</name>
<reference evidence="1 2" key="1">
    <citation type="journal article" date="2021" name="Syst. Appl. Microbiol.">
        <title>Persephonella atlantica sp. nov.: How to adapt to physico-chemical gradients in high temperature hydrothermal habitats.</title>
        <authorList>
            <person name="Francois D.X."/>
            <person name="Godfroy A."/>
            <person name="Mathien C."/>
            <person name="Aube J."/>
            <person name="Cathalot C."/>
            <person name="Lesongeur F."/>
            <person name="L'Haridon S."/>
            <person name="Philippon X."/>
            <person name="Roussel E.G."/>
        </authorList>
    </citation>
    <scope>NUCLEOTIDE SEQUENCE [LARGE SCALE GENOMIC DNA]</scope>
    <source>
        <strain evidence="1 2">MO1340</strain>
    </source>
</reference>
<accession>A0ABS1GGV1</accession>
<keyword evidence="2" id="KW-1185">Reference proteome</keyword>
<dbReference type="RefSeq" id="WP_200673372.1">
    <property type="nucleotide sequence ID" value="NZ_JAACYA010000001.1"/>
</dbReference>
<comment type="caution">
    <text evidence="1">The sequence shown here is derived from an EMBL/GenBank/DDBJ whole genome shotgun (WGS) entry which is preliminary data.</text>
</comment>
<proteinExistence type="predicted"/>
<organism evidence="1 2">
    <name type="scientific">Persephonella atlantica</name>
    <dbReference type="NCBI Taxonomy" id="2699429"/>
    <lineage>
        <taxon>Bacteria</taxon>
        <taxon>Pseudomonadati</taxon>
        <taxon>Aquificota</taxon>
        <taxon>Aquificia</taxon>
        <taxon>Aquificales</taxon>
        <taxon>Hydrogenothermaceae</taxon>
        <taxon>Persephonella</taxon>
    </lineage>
</organism>
<dbReference type="Proteomes" id="UP000772812">
    <property type="component" value="Unassembled WGS sequence"/>
</dbReference>
<dbReference type="EMBL" id="JAACYA010000001">
    <property type="protein sequence ID" value="MBK3331977.1"/>
    <property type="molecule type" value="Genomic_DNA"/>
</dbReference>
<sequence>MSKRDYRLFLEDIVEEIDRINRFIKNVSSPEELEKNDMVLKEIVVEILKKEYKK</sequence>
<gene>
    <name evidence="1" type="ORF">GWK41_02705</name>
</gene>
<protein>
    <submittedName>
        <fullName evidence="1">Uncharacterized protein</fullName>
    </submittedName>
</protein>
<evidence type="ECO:0000313" key="2">
    <source>
        <dbReference type="Proteomes" id="UP000772812"/>
    </source>
</evidence>
<evidence type="ECO:0000313" key="1">
    <source>
        <dbReference type="EMBL" id="MBK3331977.1"/>
    </source>
</evidence>